<dbReference type="InParanoid" id="A0A0D2X5J4"/>
<keyword evidence="3 9" id="KW-0812">Transmembrane</keyword>
<accession>A0A0D2X5J4</accession>
<keyword evidence="11" id="KW-1185">Reference proteome</keyword>
<keyword evidence="6 9" id="KW-0472">Membrane</keyword>
<keyword evidence="4" id="KW-0256">Endoplasmic reticulum</keyword>
<evidence type="ECO:0000256" key="6">
    <source>
        <dbReference type="ARBA" id="ARBA00023136"/>
    </source>
</evidence>
<feature type="region of interest" description="Disordered" evidence="8">
    <location>
        <begin position="352"/>
        <end position="478"/>
    </location>
</feature>
<organism evidence="10 11">
    <name type="scientific">Capsaspora owczarzaki (strain ATCC 30864)</name>
    <dbReference type="NCBI Taxonomy" id="595528"/>
    <lineage>
        <taxon>Eukaryota</taxon>
        <taxon>Filasterea</taxon>
        <taxon>Capsaspora</taxon>
    </lineage>
</organism>
<feature type="transmembrane region" description="Helical" evidence="9">
    <location>
        <begin position="169"/>
        <end position="189"/>
    </location>
</feature>
<dbReference type="GO" id="GO:0006935">
    <property type="term" value="P:chemotaxis"/>
    <property type="evidence" value="ECO:0007669"/>
    <property type="project" value="TreeGrafter"/>
</dbReference>
<feature type="compositionally biased region" description="Low complexity" evidence="8">
    <location>
        <begin position="352"/>
        <end position="374"/>
    </location>
</feature>
<dbReference type="AlphaFoldDB" id="A0A0D2X5J4"/>
<dbReference type="GO" id="GO:0031965">
    <property type="term" value="C:nuclear membrane"/>
    <property type="evidence" value="ECO:0007669"/>
    <property type="project" value="UniProtKB-SubCell"/>
</dbReference>
<feature type="transmembrane region" description="Helical" evidence="9">
    <location>
        <begin position="128"/>
        <end position="149"/>
    </location>
</feature>
<evidence type="ECO:0000256" key="4">
    <source>
        <dbReference type="ARBA" id="ARBA00022824"/>
    </source>
</evidence>
<evidence type="ECO:0000313" key="11">
    <source>
        <dbReference type="Proteomes" id="UP000008743"/>
    </source>
</evidence>
<dbReference type="EMBL" id="KE346376">
    <property type="protein sequence ID" value="KJE97914.1"/>
    <property type="molecule type" value="Genomic_DNA"/>
</dbReference>
<protein>
    <submittedName>
        <fullName evidence="10">Uncharacterized protein</fullName>
    </submittedName>
</protein>
<dbReference type="GO" id="GO:0023041">
    <property type="term" value="P:neuronal signal transduction"/>
    <property type="evidence" value="ECO:0007669"/>
    <property type="project" value="InterPro"/>
</dbReference>
<evidence type="ECO:0000313" key="10">
    <source>
        <dbReference type="EMBL" id="KJE97914.1"/>
    </source>
</evidence>
<evidence type="ECO:0000256" key="5">
    <source>
        <dbReference type="ARBA" id="ARBA00022989"/>
    </source>
</evidence>
<dbReference type="Proteomes" id="UP000008743">
    <property type="component" value="Unassembled WGS sequence"/>
</dbReference>
<dbReference type="PhylomeDB" id="A0A0D2X5J4"/>
<dbReference type="InterPro" id="IPR019130">
    <property type="entry name" value="Macoilin"/>
</dbReference>
<evidence type="ECO:0000256" key="3">
    <source>
        <dbReference type="ARBA" id="ARBA00022692"/>
    </source>
</evidence>
<reference evidence="11" key="1">
    <citation type="submission" date="2011-02" db="EMBL/GenBank/DDBJ databases">
        <title>The Genome Sequence of Capsaspora owczarzaki ATCC 30864.</title>
        <authorList>
            <person name="Russ C."/>
            <person name="Cuomo C."/>
            <person name="Burger G."/>
            <person name="Gray M.W."/>
            <person name="Holland P.W.H."/>
            <person name="King N."/>
            <person name="Lang F.B.F."/>
            <person name="Roger A.J."/>
            <person name="Ruiz-Trillo I."/>
            <person name="Young S.K."/>
            <person name="Zeng Q."/>
            <person name="Gargeya S."/>
            <person name="Alvarado L."/>
            <person name="Berlin A."/>
            <person name="Chapman S.B."/>
            <person name="Chen Z."/>
            <person name="Freedman E."/>
            <person name="Gellesch M."/>
            <person name="Goldberg J."/>
            <person name="Griggs A."/>
            <person name="Gujja S."/>
            <person name="Heilman E."/>
            <person name="Heiman D."/>
            <person name="Howarth C."/>
            <person name="Mehta T."/>
            <person name="Neiman D."/>
            <person name="Pearson M."/>
            <person name="Roberts A."/>
            <person name="Saif S."/>
            <person name="Shea T."/>
            <person name="Shenoy N."/>
            <person name="Sisk P."/>
            <person name="Stolte C."/>
            <person name="Sykes S."/>
            <person name="White J."/>
            <person name="Yandava C."/>
            <person name="Haas B."/>
            <person name="Nusbaum C."/>
            <person name="Birren B."/>
        </authorList>
    </citation>
    <scope>NUCLEOTIDE SEQUENCE</scope>
    <source>
        <strain evidence="11">ATCC 30864</strain>
    </source>
</reference>
<feature type="compositionally biased region" description="Basic and acidic residues" evidence="8">
    <location>
        <begin position="641"/>
        <end position="662"/>
    </location>
</feature>
<dbReference type="PANTHER" id="PTHR13289">
    <property type="entry name" value="PROTEIN PHOSPHATASE 1-BINDING PROTEIN BIFOCAL"/>
    <property type="match status" value="1"/>
</dbReference>
<evidence type="ECO:0000256" key="7">
    <source>
        <dbReference type="ARBA" id="ARBA00023242"/>
    </source>
</evidence>
<feature type="compositionally biased region" description="Low complexity" evidence="8">
    <location>
        <begin position="384"/>
        <end position="395"/>
    </location>
</feature>
<evidence type="ECO:0000256" key="9">
    <source>
        <dbReference type="SAM" id="Phobius"/>
    </source>
</evidence>
<gene>
    <name evidence="10" type="ORF">CAOG_009146</name>
</gene>
<proteinExistence type="predicted"/>
<evidence type="ECO:0000256" key="8">
    <source>
        <dbReference type="SAM" id="MobiDB-lite"/>
    </source>
</evidence>
<dbReference type="PANTHER" id="PTHR13289:SF3">
    <property type="entry name" value="BIFOCAL, ISOFORM F"/>
    <property type="match status" value="1"/>
</dbReference>
<dbReference type="GO" id="GO:0008017">
    <property type="term" value="F:microtubule binding"/>
    <property type="evidence" value="ECO:0007669"/>
    <property type="project" value="TreeGrafter"/>
</dbReference>
<comment type="subcellular location">
    <subcellularLocation>
        <location evidence="1">Nucleus membrane</location>
        <topology evidence="1">Multi-pass membrane protein</topology>
    </subcellularLocation>
    <subcellularLocation>
        <location evidence="2">Rough endoplasmic reticulum membrane</location>
        <topology evidence="2">Multi-pass membrane protein</topology>
    </subcellularLocation>
</comment>
<dbReference type="STRING" id="595528.A0A0D2X5J4"/>
<feature type="compositionally biased region" description="Low complexity" evidence="8">
    <location>
        <begin position="452"/>
        <end position="465"/>
    </location>
</feature>
<evidence type="ECO:0000256" key="2">
    <source>
        <dbReference type="ARBA" id="ARBA00004269"/>
    </source>
</evidence>
<keyword evidence="7" id="KW-0539">Nucleus</keyword>
<dbReference type="RefSeq" id="XP_011270859.1">
    <property type="nucleotide sequence ID" value="XM_011272557.1"/>
</dbReference>
<feature type="region of interest" description="Disordered" evidence="8">
    <location>
        <begin position="641"/>
        <end position="665"/>
    </location>
</feature>
<feature type="transmembrane region" description="Helical" evidence="9">
    <location>
        <begin position="55"/>
        <end position="76"/>
    </location>
</feature>
<keyword evidence="5 9" id="KW-1133">Transmembrane helix</keyword>
<evidence type="ECO:0000256" key="1">
    <source>
        <dbReference type="ARBA" id="ARBA00004232"/>
    </source>
</evidence>
<name>A0A0D2X5J4_CAPO3</name>
<sequence>MFFCLFDRLVSCSSFLATYGALRILHHLTGLRLEYLFSYFYTVPAVKDVANRQGLLAAILLSFLAFALDIILYLVAPVRWLLALASSIIWSCAACDFGNVASARFATSIWPFSSKPARLSPAPSISQPLATIPLIPIVFVWAVAVAQEFLVRDFESATVFCRVFASHSVGAPVVFACLSLYHVLSLVWGRREQRRIAMHDAGLRALLATACVRPDDSQISPLALPLLSEAMDASIDDLIAAETAGQPSSAPLPLAAAAAAAAHSETTLALATDRASSPASQPRFDPRLAGITTSENGNLVLAFQMNPIKPGHEAKATSVHADLSTQDLAFLNSTPAGRSIAASLRVAASAATTSTGSQHSPPSLAAPASQAASSGKHASNGVNSSSPAPTAQTSSSRKKSKQQLRDAASSSSGSSTHNNIPSHESESDTSNHPPPDSSSRRDSVDLSGASGSSQQQQQQQQQSQQHNASQTPITTIVDPSIDATMRLLKEEQTVRMKVEKSMAKLDREVARLRLVETALRSDLSKQRQSVTAMEADNEQLKERVTELKQSKQRVLEAKAALERQTASDRHVIEDQQRHLTQLRAQVEEVRSKSQQEAGTAQDTFANELAELTAKAAAAEAARARAEKELNVVRNKFRRLEDEARKSKEESDQWKQDAADARSEQSMLLAGHESVTALVETLQVLQEEKRTLETTLSYETRFKMELMHELSKARREVEAIKAGRFM</sequence>
<dbReference type="GO" id="GO:0030867">
    <property type="term" value="C:rough endoplasmic reticulum membrane"/>
    <property type="evidence" value="ECO:0007669"/>
    <property type="project" value="UniProtKB-SubCell"/>
</dbReference>